<proteinExistence type="predicted"/>
<dbReference type="InterPro" id="IPR017938">
    <property type="entry name" value="Riboflavin_synthase-like_b-brl"/>
</dbReference>
<keyword evidence="4" id="KW-0479">Metal-binding</keyword>
<dbReference type="PANTHER" id="PTHR47354:SF6">
    <property type="entry name" value="NADH OXIDOREDUCTASE HCR"/>
    <property type="match status" value="1"/>
</dbReference>
<keyword evidence="11" id="KW-1185">Reference proteome</keyword>
<dbReference type="RefSeq" id="WP_338682390.1">
    <property type="nucleotide sequence ID" value="NZ_CP142523.1"/>
</dbReference>
<organism evidence="10 11">
    <name type="scientific">Janthinobacterium aestuarii</name>
    <dbReference type="NCBI Taxonomy" id="2985511"/>
    <lineage>
        <taxon>Bacteria</taxon>
        <taxon>Pseudomonadati</taxon>
        <taxon>Pseudomonadota</taxon>
        <taxon>Betaproteobacteria</taxon>
        <taxon>Burkholderiales</taxon>
        <taxon>Oxalobacteraceae</taxon>
        <taxon>Janthinobacterium</taxon>
    </lineage>
</organism>
<keyword evidence="6" id="KW-0560">Oxidoreductase</keyword>
<keyword evidence="3" id="KW-0001">2Fe-2S</keyword>
<sequence>MEETPSTKTLRMVAEDGASLPPFQASQYVHLFVEIDGVSTARPYAISSAPSQHQYYDLTVKRAQGGFVSNYLLDHVAAGQHLLSSGPMGIGRDAGDCASCPVTATRTSVTMN</sequence>
<keyword evidence="2" id="KW-0285">Flavoprotein</keyword>
<evidence type="ECO:0000256" key="6">
    <source>
        <dbReference type="ARBA" id="ARBA00023002"/>
    </source>
</evidence>
<evidence type="ECO:0000256" key="5">
    <source>
        <dbReference type="ARBA" id="ARBA00022827"/>
    </source>
</evidence>
<dbReference type="PROSITE" id="PS51384">
    <property type="entry name" value="FAD_FR"/>
    <property type="match status" value="1"/>
</dbReference>
<dbReference type="InterPro" id="IPR008333">
    <property type="entry name" value="Cbr1-like_FAD-bd_dom"/>
</dbReference>
<name>A0ABZ2GUA9_9BURK</name>
<dbReference type="Gene3D" id="2.40.30.10">
    <property type="entry name" value="Translation factors"/>
    <property type="match status" value="1"/>
</dbReference>
<comment type="cofactor">
    <cofactor evidence="1">
        <name>FAD</name>
        <dbReference type="ChEBI" id="CHEBI:57692"/>
    </cofactor>
</comment>
<protein>
    <submittedName>
        <fullName evidence="10">FAD-binding oxidoreductase</fullName>
    </submittedName>
</protein>
<evidence type="ECO:0000313" key="10">
    <source>
        <dbReference type="EMBL" id="WWO49356.1"/>
    </source>
</evidence>
<reference evidence="10 11" key="1">
    <citation type="submission" date="2024-01" db="EMBL/GenBank/DDBJ databases">
        <title>Draft genome sequences of nine bacterial species from freshwater ponds near Washington, DC.</title>
        <authorList>
            <person name="Pavloudi C."/>
            <person name="Oliver L."/>
            <person name="Slattery K."/>
            <person name="Lissner G."/>
            <person name="Saw J.H."/>
        </authorList>
    </citation>
    <scope>NUCLEOTIDE SEQUENCE [LARGE SCALE GENOMIC DNA]</scope>
    <source>
        <strain evidence="11">TB1-E2</strain>
    </source>
</reference>
<dbReference type="Proteomes" id="UP001373909">
    <property type="component" value="Chromosome"/>
</dbReference>
<evidence type="ECO:0000256" key="4">
    <source>
        <dbReference type="ARBA" id="ARBA00022723"/>
    </source>
</evidence>
<dbReference type="PANTHER" id="PTHR47354">
    <property type="entry name" value="NADH OXIDOREDUCTASE HCR"/>
    <property type="match status" value="1"/>
</dbReference>
<dbReference type="InterPro" id="IPR050415">
    <property type="entry name" value="MRET"/>
</dbReference>
<gene>
    <name evidence="10" type="ORF">OPV09_27230</name>
</gene>
<dbReference type="SUPFAM" id="SSF63380">
    <property type="entry name" value="Riboflavin synthase domain-like"/>
    <property type="match status" value="1"/>
</dbReference>
<feature type="domain" description="FAD-binding FR-type" evidence="9">
    <location>
        <begin position="1"/>
        <end position="94"/>
    </location>
</feature>
<evidence type="ECO:0000259" key="9">
    <source>
        <dbReference type="PROSITE" id="PS51384"/>
    </source>
</evidence>
<dbReference type="Pfam" id="PF00970">
    <property type="entry name" value="FAD_binding_6"/>
    <property type="match status" value="1"/>
</dbReference>
<evidence type="ECO:0000256" key="1">
    <source>
        <dbReference type="ARBA" id="ARBA00001974"/>
    </source>
</evidence>
<evidence type="ECO:0000256" key="8">
    <source>
        <dbReference type="ARBA" id="ARBA00023014"/>
    </source>
</evidence>
<evidence type="ECO:0000313" key="11">
    <source>
        <dbReference type="Proteomes" id="UP001373909"/>
    </source>
</evidence>
<evidence type="ECO:0000256" key="2">
    <source>
        <dbReference type="ARBA" id="ARBA00022630"/>
    </source>
</evidence>
<evidence type="ECO:0000256" key="3">
    <source>
        <dbReference type="ARBA" id="ARBA00022714"/>
    </source>
</evidence>
<dbReference type="InterPro" id="IPR017927">
    <property type="entry name" value="FAD-bd_FR_type"/>
</dbReference>
<evidence type="ECO:0000256" key="7">
    <source>
        <dbReference type="ARBA" id="ARBA00023004"/>
    </source>
</evidence>
<keyword evidence="5" id="KW-0274">FAD</keyword>
<dbReference type="EMBL" id="CP142523">
    <property type="protein sequence ID" value="WWO49356.1"/>
    <property type="molecule type" value="Genomic_DNA"/>
</dbReference>
<keyword evidence="8" id="KW-0411">Iron-sulfur</keyword>
<keyword evidence="7" id="KW-0408">Iron</keyword>
<accession>A0ABZ2GUA9</accession>